<keyword evidence="4 10" id="KW-0812">Transmembrane</keyword>
<evidence type="ECO:0000256" key="8">
    <source>
        <dbReference type="ARBA" id="ARBA00023136"/>
    </source>
</evidence>
<feature type="transmembrane region" description="Helical" evidence="10">
    <location>
        <begin position="1293"/>
        <end position="1323"/>
    </location>
</feature>
<evidence type="ECO:0000313" key="13">
    <source>
        <dbReference type="Proteomes" id="UP001642406"/>
    </source>
</evidence>
<evidence type="ECO:0000313" key="12">
    <source>
        <dbReference type="EMBL" id="CAK7212950.1"/>
    </source>
</evidence>
<evidence type="ECO:0000256" key="4">
    <source>
        <dbReference type="ARBA" id="ARBA00022692"/>
    </source>
</evidence>
<dbReference type="InterPro" id="IPR003593">
    <property type="entry name" value="AAA+_ATPase"/>
</dbReference>
<dbReference type="SUPFAM" id="SSF52540">
    <property type="entry name" value="P-loop containing nucleoside triphosphate hydrolases"/>
    <property type="match status" value="2"/>
</dbReference>
<evidence type="ECO:0000256" key="2">
    <source>
        <dbReference type="ARBA" id="ARBA00006012"/>
    </source>
</evidence>
<feature type="transmembrane region" description="Helical" evidence="10">
    <location>
        <begin position="657"/>
        <end position="679"/>
    </location>
</feature>
<evidence type="ECO:0000256" key="6">
    <source>
        <dbReference type="ARBA" id="ARBA00022840"/>
    </source>
</evidence>
<dbReference type="InterPro" id="IPR027417">
    <property type="entry name" value="P-loop_NTPase"/>
</dbReference>
<dbReference type="Pfam" id="PF06422">
    <property type="entry name" value="PDR_CDR"/>
    <property type="match status" value="1"/>
</dbReference>
<feature type="region of interest" description="Disordered" evidence="9">
    <location>
        <begin position="1"/>
        <end position="48"/>
    </location>
</feature>
<dbReference type="InterPro" id="IPR043926">
    <property type="entry name" value="ABCG_dom"/>
</dbReference>
<dbReference type="Pfam" id="PF01061">
    <property type="entry name" value="ABC2_membrane"/>
    <property type="match status" value="2"/>
</dbReference>
<feature type="domain" description="ABC transporter" evidence="11">
    <location>
        <begin position="876"/>
        <end position="1115"/>
    </location>
</feature>
<sequence length="1541" mass="169076">MPSSSKDLTKEMEPSVGSAETMAVFPRPPSLSHARSDDGDEDNQNNEDDTDAAAAAEIIRQYSLELVRSTASHANDGIHHSASVVHPSLDPDSPRFDARLWVKTLLNNCAQNPDKFPRPTAGVAFRNLTVFGSSSGADYQKDVFNVLLQGPQLVYQYLSNRRRRRVPILRGEMATTGLDGLVRSGEMLLVLGRPGSGVTTLLKTIAGETGGLALGDASTVSYQGIPLHVMQSRFRGEVLYQAETDVHFPQLTVGQTLLFAAEARTPRLRPSLPGAADGDLPRKLYARHLRDVVMALFGIAHTVDTRVGSDLVRGVSGGERKRVSIAEAVLGGSGSTGGTTVMQCWDNATRGLDSATALEFARSVRMSSDLAGTTALVAMYQASEAAYRLFDRVSLLYEGRQIYFGEAGTAARDYFVRMGYLFLPRQTTADFLTSLTNPDERRVRPDVHPDSVPRTPDEFAAAWRASPEYKRLCEEMDEFDQAYPLQDASSSSSSSSSLSSSAVQTMTTARRAHQSALTRKTSPYTLSFPQQVLLCMRRGVHRLRGDATFFVVTVAGNLVISLVLGSVFYQLPDDASSINSRCIVLFFAILFNALSSALEILSLYAQRPIVEKHARYAFYQPAAEAVASALCELPSKVLSALAFNIPLYFMANLRGGASHFFIFLLFGFTCTLTMSAILRTIGQASRTVHQALTPAAILIIALVIYTGFVLPTNAMQGWLRWIGYINPIAYAYESLVVNELGHGRIFPCGSFVPAYPNVSARERTCATAGAMPGEDFVVGDVILEGSYGYRDSHLWRNLGILAGFMAFFFSLYLVAAELVTAEHSKGEVLVFLRGHKKGQAASDEKFSQHFGKKKRIKDEATDVDNANEKKVKKGIFHWRDVCYDIPVAGGKTRRLLDQVDGWVKPGTLTVLMGVSGAGKTTLLDVLAARVTTGVVSGSMQVDGVVRGGSFQRTTGYVQQQDIHLSTSTVRETLRFSAQLRQPASVSTAEKHAYVEEVVALLEMEAYADAVTGGLNVEQRKRVTIGVELAAKPDLLLFLDEPTSGLDSQTAWSVTALIRRLADHGQAILCTIHQPSALLFEQFDRILLLAKGGRTVYFGDIGSHAKTLIQYFESHRQAGSRIPDFQTDENPAEWMLRVIGAAPGVQDDEVPQDWAGTWRASAEYQAVQAELASLEGVTGQPASDMEEEDLASSLSSTYATPFSYQLYMVTRRVFQQYWRTPSYIYAKLALCFGTALFIGLSFRAAPLTETGLQSQMFSIFLLLVIFAFLTYQTMPHFIAQRELFEVRERAARTYHWVVFVLANIVVEIPWNTFAALLVFLPFYYLVGMEHNAVPTHSVAERGGLMFLFLWVFLLFESSFADMVVAGAPTAELGATLALLLFAFCLIFCGVMVPASSLPGFWTFMYRVSPLTYLIGGLLATGIAQTAVQCSDLELLTFQPPANTTCADYMAPYMQLAGGRLSNPGAVYPTSCEFCSLATTDAYLATVGIFYADRWRNLGLLWIYVVFNIAAALGLYWLARAPKAGVKARVIRCWTKVVDVVKR</sequence>
<evidence type="ECO:0000256" key="7">
    <source>
        <dbReference type="ARBA" id="ARBA00022989"/>
    </source>
</evidence>
<proteinExistence type="inferred from homology"/>
<comment type="caution">
    <text evidence="12">The sequence shown here is derived from an EMBL/GenBank/DDBJ whole genome shotgun (WGS) entry which is preliminary data.</text>
</comment>
<feature type="transmembrane region" description="Helical" evidence="10">
    <location>
        <begin position="547"/>
        <end position="571"/>
    </location>
</feature>
<dbReference type="PROSITE" id="PS50893">
    <property type="entry name" value="ABC_TRANSPORTER_2"/>
    <property type="match status" value="2"/>
</dbReference>
<dbReference type="PROSITE" id="PS00211">
    <property type="entry name" value="ABC_TRANSPORTER_1"/>
    <property type="match status" value="1"/>
</dbReference>
<dbReference type="PANTHER" id="PTHR19241">
    <property type="entry name" value="ATP-BINDING CASSETTE TRANSPORTER"/>
    <property type="match status" value="1"/>
</dbReference>
<feature type="transmembrane region" description="Helical" evidence="10">
    <location>
        <begin position="583"/>
        <end position="604"/>
    </location>
</feature>
<keyword evidence="13" id="KW-1185">Reference proteome</keyword>
<evidence type="ECO:0000256" key="10">
    <source>
        <dbReference type="SAM" id="Phobius"/>
    </source>
</evidence>
<dbReference type="InterPro" id="IPR034003">
    <property type="entry name" value="ABCG_PDR_2"/>
</dbReference>
<gene>
    <name evidence="12" type="primary">CDR1_1</name>
    <name evidence="12" type="ORF">SBRCBS47491_001637</name>
</gene>
<dbReference type="InterPro" id="IPR029481">
    <property type="entry name" value="ABC_trans_N"/>
</dbReference>
<dbReference type="CDD" id="cd03232">
    <property type="entry name" value="ABCG_PDR_domain2"/>
    <property type="match status" value="1"/>
</dbReference>
<dbReference type="Pfam" id="PF00005">
    <property type="entry name" value="ABC_tran"/>
    <property type="match status" value="2"/>
</dbReference>
<feature type="domain" description="ABC transporter" evidence="11">
    <location>
        <begin position="148"/>
        <end position="423"/>
    </location>
</feature>
<keyword evidence="7 10" id="KW-1133">Transmembrane helix</keyword>
<name>A0ABP0B068_9PEZI</name>
<comment type="similarity">
    <text evidence="2">Belongs to the ABC transporter superfamily. ABCG family. PDR (TC 3.A.1.205) subfamily.</text>
</comment>
<feature type="transmembrane region" description="Helical" evidence="10">
    <location>
        <begin position="1499"/>
        <end position="1517"/>
    </location>
</feature>
<accession>A0ABP0B068</accession>
<feature type="transmembrane region" description="Helical" evidence="10">
    <location>
        <begin position="1375"/>
        <end position="1400"/>
    </location>
</feature>
<protein>
    <submittedName>
        <fullName evidence="12">Multidrug resistance protein</fullName>
    </submittedName>
</protein>
<dbReference type="Pfam" id="PF19055">
    <property type="entry name" value="ABC2_membrane_7"/>
    <property type="match status" value="1"/>
</dbReference>
<keyword evidence="6" id="KW-0067">ATP-binding</keyword>
<feature type="transmembrane region" description="Helical" evidence="10">
    <location>
        <begin position="1255"/>
        <end position="1273"/>
    </location>
</feature>
<comment type="subcellular location">
    <subcellularLocation>
        <location evidence="1">Membrane</location>
        <topology evidence="1">Multi-pass membrane protein</topology>
    </subcellularLocation>
</comment>
<feature type="compositionally biased region" description="Acidic residues" evidence="9">
    <location>
        <begin position="38"/>
        <end position="48"/>
    </location>
</feature>
<keyword evidence="3" id="KW-0813">Transport</keyword>
<dbReference type="InterPro" id="IPR013525">
    <property type="entry name" value="ABC2_TM"/>
</dbReference>
<dbReference type="InterPro" id="IPR010929">
    <property type="entry name" value="PDR_CDR_ABC"/>
</dbReference>
<feature type="transmembrane region" description="Helical" evidence="10">
    <location>
        <begin position="1223"/>
        <end position="1243"/>
    </location>
</feature>
<dbReference type="InterPro" id="IPR017871">
    <property type="entry name" value="ABC_transporter-like_CS"/>
</dbReference>
<evidence type="ECO:0000259" key="11">
    <source>
        <dbReference type="PROSITE" id="PS50893"/>
    </source>
</evidence>
<feature type="transmembrane region" description="Helical" evidence="10">
    <location>
        <begin position="1343"/>
        <end position="1363"/>
    </location>
</feature>
<dbReference type="EMBL" id="CAWUHC010000009">
    <property type="protein sequence ID" value="CAK7212950.1"/>
    <property type="molecule type" value="Genomic_DNA"/>
</dbReference>
<evidence type="ECO:0000256" key="9">
    <source>
        <dbReference type="SAM" id="MobiDB-lite"/>
    </source>
</evidence>
<evidence type="ECO:0000256" key="3">
    <source>
        <dbReference type="ARBA" id="ARBA00022448"/>
    </source>
</evidence>
<keyword evidence="5" id="KW-0547">Nucleotide-binding</keyword>
<evidence type="ECO:0000256" key="5">
    <source>
        <dbReference type="ARBA" id="ARBA00022741"/>
    </source>
</evidence>
<dbReference type="Pfam" id="PF14510">
    <property type="entry name" value="ABC_trans_N"/>
    <property type="match status" value="1"/>
</dbReference>
<dbReference type="SMART" id="SM00382">
    <property type="entry name" value="AAA"/>
    <property type="match status" value="2"/>
</dbReference>
<dbReference type="Gene3D" id="3.40.50.300">
    <property type="entry name" value="P-loop containing nucleotide triphosphate hydrolases"/>
    <property type="match status" value="2"/>
</dbReference>
<organism evidence="12 13">
    <name type="scientific">Sporothrix bragantina</name>
    <dbReference type="NCBI Taxonomy" id="671064"/>
    <lineage>
        <taxon>Eukaryota</taxon>
        <taxon>Fungi</taxon>
        <taxon>Dikarya</taxon>
        <taxon>Ascomycota</taxon>
        <taxon>Pezizomycotina</taxon>
        <taxon>Sordariomycetes</taxon>
        <taxon>Sordariomycetidae</taxon>
        <taxon>Ophiostomatales</taxon>
        <taxon>Ophiostomataceae</taxon>
        <taxon>Sporothrix</taxon>
    </lineage>
</organism>
<feature type="transmembrane region" description="Helical" evidence="10">
    <location>
        <begin position="794"/>
        <end position="815"/>
    </location>
</feature>
<dbReference type="Proteomes" id="UP001642406">
    <property type="component" value="Unassembled WGS sequence"/>
</dbReference>
<reference evidence="12 13" key="1">
    <citation type="submission" date="2024-01" db="EMBL/GenBank/DDBJ databases">
        <authorList>
            <person name="Allen C."/>
            <person name="Tagirdzhanova G."/>
        </authorList>
    </citation>
    <scope>NUCLEOTIDE SEQUENCE [LARGE SCALE GENOMIC DNA]</scope>
</reference>
<keyword evidence="8 10" id="KW-0472">Membrane</keyword>
<dbReference type="InterPro" id="IPR003439">
    <property type="entry name" value="ABC_transporter-like_ATP-bd"/>
</dbReference>
<feature type="transmembrane region" description="Helical" evidence="10">
    <location>
        <begin position="691"/>
        <end position="710"/>
    </location>
</feature>
<evidence type="ECO:0000256" key="1">
    <source>
        <dbReference type="ARBA" id="ARBA00004141"/>
    </source>
</evidence>